<accession>A0A423X4H5</accession>
<dbReference type="Gene3D" id="1.20.1070.10">
    <property type="entry name" value="Rhodopsin 7-helix transmembrane proteins"/>
    <property type="match status" value="1"/>
</dbReference>
<evidence type="ECO:0008006" key="9">
    <source>
        <dbReference type="Google" id="ProtNLM"/>
    </source>
</evidence>
<feature type="region of interest" description="Disordered" evidence="5">
    <location>
        <begin position="285"/>
        <end position="305"/>
    </location>
</feature>
<reference evidence="7 8" key="1">
    <citation type="submission" date="2015-09" db="EMBL/GenBank/DDBJ databases">
        <title>Host preference determinants of Valsa canker pathogens revealed by comparative genomics.</title>
        <authorList>
            <person name="Yin Z."/>
            <person name="Huang L."/>
        </authorList>
    </citation>
    <scope>NUCLEOTIDE SEQUENCE [LARGE SCALE GENOMIC DNA]</scope>
    <source>
        <strain evidence="7 8">03-1</strain>
    </source>
</reference>
<dbReference type="GO" id="GO:0005886">
    <property type="term" value="C:plasma membrane"/>
    <property type="evidence" value="ECO:0007669"/>
    <property type="project" value="TreeGrafter"/>
</dbReference>
<evidence type="ECO:0000256" key="3">
    <source>
        <dbReference type="ARBA" id="ARBA00022989"/>
    </source>
</evidence>
<dbReference type="InterPro" id="IPR000276">
    <property type="entry name" value="GPCR_Rhodpsn"/>
</dbReference>
<organism evidence="7 8">
    <name type="scientific">Cytospora schulzeri</name>
    <dbReference type="NCBI Taxonomy" id="448051"/>
    <lineage>
        <taxon>Eukaryota</taxon>
        <taxon>Fungi</taxon>
        <taxon>Dikarya</taxon>
        <taxon>Ascomycota</taxon>
        <taxon>Pezizomycotina</taxon>
        <taxon>Sordariomycetes</taxon>
        <taxon>Sordariomycetidae</taxon>
        <taxon>Diaporthales</taxon>
        <taxon>Cytosporaceae</taxon>
        <taxon>Cytospora</taxon>
    </lineage>
</organism>
<evidence type="ECO:0000256" key="6">
    <source>
        <dbReference type="SAM" id="Phobius"/>
    </source>
</evidence>
<feature type="transmembrane region" description="Helical" evidence="6">
    <location>
        <begin position="202"/>
        <end position="225"/>
    </location>
</feature>
<dbReference type="GO" id="GO:0004930">
    <property type="term" value="F:G protein-coupled receptor activity"/>
    <property type="evidence" value="ECO:0007669"/>
    <property type="project" value="InterPro"/>
</dbReference>
<keyword evidence="2 6" id="KW-0812">Transmembrane</keyword>
<dbReference type="PANTHER" id="PTHR23112:SF37">
    <property type="entry name" value="G PROTEIN-COUPLED RECEPTOR GPR1"/>
    <property type="match status" value="1"/>
</dbReference>
<evidence type="ECO:0000256" key="2">
    <source>
        <dbReference type="ARBA" id="ARBA00022692"/>
    </source>
</evidence>
<evidence type="ECO:0000256" key="1">
    <source>
        <dbReference type="ARBA" id="ARBA00004141"/>
    </source>
</evidence>
<feature type="transmembrane region" description="Helical" evidence="6">
    <location>
        <begin position="27"/>
        <end position="52"/>
    </location>
</feature>
<feature type="transmembrane region" description="Helical" evidence="6">
    <location>
        <begin position="345"/>
        <end position="367"/>
    </location>
</feature>
<comment type="caution">
    <text evidence="7">The sequence shown here is derived from an EMBL/GenBank/DDBJ whole genome shotgun (WGS) entry which is preliminary data.</text>
</comment>
<name>A0A423X4H5_9PEZI</name>
<dbReference type="EMBL" id="LKEA01000003">
    <property type="protein sequence ID" value="ROW10622.1"/>
    <property type="molecule type" value="Genomic_DNA"/>
</dbReference>
<feature type="region of interest" description="Disordered" evidence="5">
    <location>
        <begin position="400"/>
        <end position="448"/>
    </location>
</feature>
<keyword evidence="3 6" id="KW-1133">Transmembrane helix</keyword>
<dbReference type="OrthoDB" id="100006at2759"/>
<feature type="compositionally biased region" description="Low complexity" evidence="5">
    <location>
        <begin position="405"/>
        <end position="417"/>
    </location>
</feature>
<dbReference type="GO" id="GO:0007189">
    <property type="term" value="P:adenylate cyclase-activating G protein-coupled receptor signaling pathway"/>
    <property type="evidence" value="ECO:0007669"/>
    <property type="project" value="TreeGrafter"/>
</dbReference>
<sequence>MDALAGAWEISSTLSPLPKVYRQCQTALLVMGGLSLATTSLLFLHITYKLVLWKVRDIRSQKSEQAAKAVTTEGVDLSLGLSESHYYQTRQKAGGGTATTLPRGPLARSDTFQSTATRRQKPPNPLLLLIYNLILSDIFLSIAYMNNGVWLAKDAIEVASITCRAQGWNVSFGTLVTSGFLFAISLFSYFGIIRGYKPSTGVVITACAIVWVLSIFLSSLGLIWIDVDDFFRRQTLWCWIGQPHRLWRLSIYVWGFTTMCGTACLYTMIFYRLWREGRSSRFMPRREGSIASTSRTRADDSTPLRPSGHHPAFLIYPCIYMITGTPIMLGSLITPLETDPRFMGVAGALLAATGLLDSLLWSSIILFSNKDDIRNAGLDQFTFMRTPEGRTLGNIVFVQGGGDNGNNTTTDGTNNNDKNNKWKRASWHSKKKHQGWGRLGDRNSSQVSLPRDVLEGEQQGIQMDIVTSVVIEGSGAGSFESQSRDQSRDRSHERKSVESSI</sequence>
<dbReference type="STRING" id="356882.A0A423X4H5"/>
<dbReference type="Proteomes" id="UP000283895">
    <property type="component" value="Unassembled WGS sequence"/>
</dbReference>
<feature type="transmembrane region" description="Helical" evidence="6">
    <location>
        <begin position="165"/>
        <end position="190"/>
    </location>
</feature>
<dbReference type="PANTHER" id="PTHR23112">
    <property type="entry name" value="G PROTEIN-COUPLED RECEPTOR 157-RELATED"/>
    <property type="match status" value="1"/>
</dbReference>
<evidence type="ECO:0000256" key="5">
    <source>
        <dbReference type="SAM" id="MobiDB-lite"/>
    </source>
</evidence>
<gene>
    <name evidence="7" type="ORF">VMCG_01999</name>
</gene>
<dbReference type="CDD" id="cd00637">
    <property type="entry name" value="7tm_classA_rhodopsin-like"/>
    <property type="match status" value="1"/>
</dbReference>
<feature type="region of interest" description="Disordered" evidence="5">
    <location>
        <begin position="475"/>
        <end position="501"/>
    </location>
</feature>
<keyword evidence="4 6" id="KW-0472">Membrane</keyword>
<feature type="compositionally biased region" description="Basic and acidic residues" evidence="5">
    <location>
        <begin position="482"/>
        <end position="501"/>
    </location>
</feature>
<proteinExistence type="predicted"/>
<dbReference type="AlphaFoldDB" id="A0A423X4H5"/>
<protein>
    <recommendedName>
        <fullName evidence="9">Glucose receptor Git3 N-terminal domain-containing protein</fullName>
    </recommendedName>
</protein>
<evidence type="ECO:0000313" key="8">
    <source>
        <dbReference type="Proteomes" id="UP000283895"/>
    </source>
</evidence>
<evidence type="ECO:0000313" key="7">
    <source>
        <dbReference type="EMBL" id="ROW10622.1"/>
    </source>
</evidence>
<keyword evidence="8" id="KW-1185">Reference proteome</keyword>
<feature type="transmembrane region" description="Helical" evidence="6">
    <location>
        <begin position="251"/>
        <end position="274"/>
    </location>
</feature>
<dbReference type="Pfam" id="PF00001">
    <property type="entry name" value="7tm_1"/>
    <property type="match status" value="1"/>
</dbReference>
<evidence type="ECO:0000256" key="4">
    <source>
        <dbReference type="ARBA" id="ARBA00023136"/>
    </source>
</evidence>
<dbReference type="SUPFAM" id="SSF81321">
    <property type="entry name" value="Family A G protein-coupled receptor-like"/>
    <property type="match status" value="1"/>
</dbReference>
<comment type="subcellular location">
    <subcellularLocation>
        <location evidence="1">Membrane</location>
        <topology evidence="1">Multi-pass membrane protein</topology>
    </subcellularLocation>
</comment>
<feature type="compositionally biased region" description="Basic residues" evidence="5">
    <location>
        <begin position="421"/>
        <end position="435"/>
    </location>
</feature>
<feature type="transmembrane region" description="Helical" evidence="6">
    <location>
        <begin position="313"/>
        <end position="333"/>
    </location>
</feature>
<feature type="transmembrane region" description="Helical" evidence="6">
    <location>
        <begin position="126"/>
        <end position="145"/>
    </location>
</feature>